<proteinExistence type="predicted"/>
<organism evidence="1 2">
    <name type="scientific">Arctium lappa</name>
    <name type="common">Greater burdock</name>
    <name type="synonym">Lappa major</name>
    <dbReference type="NCBI Taxonomy" id="4217"/>
    <lineage>
        <taxon>Eukaryota</taxon>
        <taxon>Viridiplantae</taxon>
        <taxon>Streptophyta</taxon>
        <taxon>Embryophyta</taxon>
        <taxon>Tracheophyta</taxon>
        <taxon>Spermatophyta</taxon>
        <taxon>Magnoliopsida</taxon>
        <taxon>eudicotyledons</taxon>
        <taxon>Gunneridae</taxon>
        <taxon>Pentapetalae</taxon>
        <taxon>asterids</taxon>
        <taxon>campanulids</taxon>
        <taxon>Asterales</taxon>
        <taxon>Asteraceae</taxon>
        <taxon>Carduoideae</taxon>
        <taxon>Cardueae</taxon>
        <taxon>Arctiinae</taxon>
        <taxon>Arctium</taxon>
    </lineage>
</organism>
<name>A0ACB9EIV3_ARCLA</name>
<keyword evidence="2" id="KW-1185">Reference proteome</keyword>
<evidence type="ECO:0000313" key="1">
    <source>
        <dbReference type="EMBL" id="KAI3758747.1"/>
    </source>
</evidence>
<comment type="caution">
    <text evidence="1">The sequence shown here is derived from an EMBL/GenBank/DDBJ whole genome shotgun (WGS) entry which is preliminary data.</text>
</comment>
<protein>
    <submittedName>
        <fullName evidence="1">Uncharacterized protein</fullName>
    </submittedName>
</protein>
<reference evidence="2" key="1">
    <citation type="journal article" date="2022" name="Mol. Ecol. Resour.">
        <title>The genomes of chicory, endive, great burdock and yacon provide insights into Asteraceae palaeo-polyploidization history and plant inulin production.</title>
        <authorList>
            <person name="Fan W."/>
            <person name="Wang S."/>
            <person name="Wang H."/>
            <person name="Wang A."/>
            <person name="Jiang F."/>
            <person name="Liu H."/>
            <person name="Zhao H."/>
            <person name="Xu D."/>
            <person name="Zhang Y."/>
        </authorList>
    </citation>
    <scope>NUCLEOTIDE SEQUENCE [LARGE SCALE GENOMIC DNA]</scope>
    <source>
        <strain evidence="2">cv. Niubang</strain>
    </source>
</reference>
<accession>A0ACB9EIV3</accession>
<gene>
    <name evidence="1" type="ORF">L6452_06319</name>
</gene>
<dbReference type="Proteomes" id="UP001055879">
    <property type="component" value="Linkage Group LG02"/>
</dbReference>
<evidence type="ECO:0000313" key="2">
    <source>
        <dbReference type="Proteomes" id="UP001055879"/>
    </source>
</evidence>
<sequence>MRGRPRTPVDGLEATTSTADQPEGVEVVVRPPIPQILGGGLEVILRVDLASSHPVIRDASSPSELMSSMMLAMREEMAKQQEFLLKVIEDHDVNNRRSETVVENIVAGPGDVGVGVRAEEHGIIGAPGNRKSCS</sequence>
<dbReference type="EMBL" id="CM042048">
    <property type="protein sequence ID" value="KAI3758747.1"/>
    <property type="molecule type" value="Genomic_DNA"/>
</dbReference>
<reference evidence="1 2" key="2">
    <citation type="journal article" date="2022" name="Mol. Ecol. Resour.">
        <title>The genomes of chicory, endive, great burdock and yacon provide insights into Asteraceae paleo-polyploidization history and plant inulin production.</title>
        <authorList>
            <person name="Fan W."/>
            <person name="Wang S."/>
            <person name="Wang H."/>
            <person name="Wang A."/>
            <person name="Jiang F."/>
            <person name="Liu H."/>
            <person name="Zhao H."/>
            <person name="Xu D."/>
            <person name="Zhang Y."/>
        </authorList>
    </citation>
    <scope>NUCLEOTIDE SEQUENCE [LARGE SCALE GENOMIC DNA]</scope>
    <source>
        <strain evidence="2">cv. Niubang</strain>
    </source>
</reference>